<dbReference type="RefSeq" id="WP_213754109.1">
    <property type="nucleotide sequence ID" value="NZ_JAHCQH010000014.1"/>
</dbReference>
<keyword evidence="1" id="KW-0812">Transmembrane</keyword>
<evidence type="ECO:0000256" key="1">
    <source>
        <dbReference type="SAM" id="Phobius"/>
    </source>
</evidence>
<keyword evidence="1" id="KW-1133">Transmembrane helix</keyword>
<feature type="transmembrane region" description="Helical" evidence="1">
    <location>
        <begin position="46"/>
        <end position="64"/>
    </location>
</feature>
<gene>
    <name evidence="2" type="ORF">KIP89_03940</name>
</gene>
<accession>A0ABS5R4V9</accession>
<sequence length="77" mass="8465">MRLVPHWRAVLLRAWSVWCIALIAVIQGLDAALPLIGFALPIPEGWLPWVTLSVAILAALMRLIPQRSISGGRDADQ</sequence>
<comment type="caution">
    <text evidence="2">The sequence shown here is derived from an EMBL/GenBank/DDBJ whole genome shotgun (WGS) entry which is preliminary data.</text>
</comment>
<evidence type="ECO:0000313" key="3">
    <source>
        <dbReference type="Proteomes" id="UP001166585"/>
    </source>
</evidence>
<protein>
    <submittedName>
        <fullName evidence="2">Uncharacterized protein</fullName>
    </submittedName>
</protein>
<proteinExistence type="predicted"/>
<name>A0ABS5R4V9_9HYPH</name>
<feature type="transmembrane region" description="Helical" evidence="1">
    <location>
        <begin position="12"/>
        <end position="40"/>
    </location>
</feature>
<evidence type="ECO:0000313" key="2">
    <source>
        <dbReference type="EMBL" id="MBS9476252.1"/>
    </source>
</evidence>
<dbReference type="Proteomes" id="UP001166585">
    <property type="component" value="Unassembled WGS sequence"/>
</dbReference>
<keyword evidence="1" id="KW-0472">Membrane</keyword>
<dbReference type="EMBL" id="JAHCQH010000014">
    <property type="protein sequence ID" value="MBS9476252.1"/>
    <property type="molecule type" value="Genomic_DNA"/>
</dbReference>
<keyword evidence="3" id="KW-1185">Reference proteome</keyword>
<dbReference type="InterPro" id="IPR057700">
    <property type="entry name" value="DUF7940"/>
</dbReference>
<reference evidence="2" key="1">
    <citation type="submission" date="2021-05" db="EMBL/GenBank/DDBJ databases">
        <authorList>
            <person name="Sun Q."/>
            <person name="Inoue M."/>
        </authorList>
    </citation>
    <scope>NUCLEOTIDE SEQUENCE</scope>
    <source>
        <strain evidence="2">VKM B-3255</strain>
    </source>
</reference>
<organism evidence="2 3">
    <name type="scientific">Ancylobacter radicis</name>
    <dbReference type="NCBI Taxonomy" id="2836179"/>
    <lineage>
        <taxon>Bacteria</taxon>
        <taxon>Pseudomonadati</taxon>
        <taxon>Pseudomonadota</taxon>
        <taxon>Alphaproteobacteria</taxon>
        <taxon>Hyphomicrobiales</taxon>
        <taxon>Xanthobacteraceae</taxon>
        <taxon>Ancylobacter</taxon>
    </lineage>
</organism>
<dbReference type="Pfam" id="PF25612">
    <property type="entry name" value="DUF7940"/>
    <property type="match status" value="1"/>
</dbReference>